<reference evidence="4 5" key="1">
    <citation type="submission" date="2019-10" db="EMBL/GenBank/DDBJ databases">
        <title>Genome sequence of Phaeocystidibacter marisrubri JCM30614 (type strain).</title>
        <authorList>
            <person name="Bowman J.P."/>
        </authorList>
    </citation>
    <scope>NUCLEOTIDE SEQUENCE [LARGE SCALE GENOMIC DNA]</scope>
    <source>
        <strain evidence="4 5">JCM 30614</strain>
    </source>
</reference>
<feature type="signal peptide" evidence="2">
    <location>
        <begin position="1"/>
        <end position="18"/>
    </location>
</feature>
<sequence length="401" mass="43980">MKKLLSLLFAAFSLGALAQVNLDVDVYSNTQLHQGVAVFLYENHQGAASIADPRDFTQVEYTSGNGRASFTIPSTLDTVHFGTFDCNGTFYQKKLYLNPSISMFNDTLIYSTCDPSDCQTMLKSEFTSTDLEVQAISLREWNWTNLTSVDNEFVVNGSYYYSSPSNINIASISVPKSSFTTGPVSIFFRRDTTCAATWDSLWYNGSSPRITCNAEFLIDTVNSGVFNGQLILGEISTTSAGYIFDYMWSFGDGSVYNVQYPTHTYASTAASYNVCLTILATDGVDTCSSTFCDTITFDSTGAPVFKTGFTVNVLDPAELSMDENLLQSLKLFPNPTAGDAVLTWDAALDVSEVDVFTINGQNVTSVKPEYNEVKLSALPSGVYFVRVRTPFSVTAQRLIVN</sequence>
<dbReference type="PROSITE" id="PS50093">
    <property type="entry name" value="PKD"/>
    <property type="match status" value="1"/>
</dbReference>
<dbReference type="EMBL" id="WBVQ01000002">
    <property type="protein sequence ID" value="KAB2815653.1"/>
    <property type="molecule type" value="Genomic_DNA"/>
</dbReference>
<dbReference type="SUPFAM" id="SSF49299">
    <property type="entry name" value="PKD domain"/>
    <property type="match status" value="1"/>
</dbReference>
<feature type="chain" id="PRO_5027067221" evidence="2">
    <location>
        <begin position="19"/>
        <end position="401"/>
    </location>
</feature>
<dbReference type="NCBIfam" id="TIGR04183">
    <property type="entry name" value="Por_Secre_tail"/>
    <property type="match status" value="1"/>
</dbReference>
<proteinExistence type="predicted"/>
<dbReference type="RefSeq" id="WP_151693083.1">
    <property type="nucleotide sequence ID" value="NZ_BMGX01000001.1"/>
</dbReference>
<gene>
    <name evidence="4" type="ORF">F8C82_08085</name>
</gene>
<dbReference type="Proteomes" id="UP000484164">
    <property type="component" value="Unassembled WGS sequence"/>
</dbReference>
<organism evidence="4 5">
    <name type="scientific">Phaeocystidibacter marisrubri</name>
    <dbReference type="NCBI Taxonomy" id="1577780"/>
    <lineage>
        <taxon>Bacteria</taxon>
        <taxon>Pseudomonadati</taxon>
        <taxon>Bacteroidota</taxon>
        <taxon>Flavobacteriia</taxon>
        <taxon>Flavobacteriales</taxon>
        <taxon>Phaeocystidibacteraceae</taxon>
        <taxon>Phaeocystidibacter</taxon>
    </lineage>
</organism>
<dbReference type="InterPro" id="IPR035986">
    <property type="entry name" value="PKD_dom_sf"/>
</dbReference>
<evidence type="ECO:0000259" key="3">
    <source>
        <dbReference type="PROSITE" id="PS50093"/>
    </source>
</evidence>
<dbReference type="Gene3D" id="2.60.40.10">
    <property type="entry name" value="Immunoglobulins"/>
    <property type="match status" value="1"/>
</dbReference>
<evidence type="ECO:0000256" key="1">
    <source>
        <dbReference type="ARBA" id="ARBA00022729"/>
    </source>
</evidence>
<keyword evidence="5" id="KW-1185">Reference proteome</keyword>
<dbReference type="InterPro" id="IPR000601">
    <property type="entry name" value="PKD_dom"/>
</dbReference>
<dbReference type="CDD" id="cd00146">
    <property type="entry name" value="PKD"/>
    <property type="match status" value="1"/>
</dbReference>
<dbReference type="Pfam" id="PF18962">
    <property type="entry name" value="Por_Secre_tail"/>
    <property type="match status" value="1"/>
</dbReference>
<feature type="domain" description="PKD" evidence="3">
    <location>
        <begin position="246"/>
        <end position="269"/>
    </location>
</feature>
<evidence type="ECO:0000313" key="4">
    <source>
        <dbReference type="EMBL" id="KAB2815653.1"/>
    </source>
</evidence>
<evidence type="ECO:0000313" key="5">
    <source>
        <dbReference type="Proteomes" id="UP000484164"/>
    </source>
</evidence>
<protein>
    <submittedName>
        <fullName evidence="4">T9SS type A sorting domain-containing protein</fullName>
    </submittedName>
</protein>
<dbReference type="AlphaFoldDB" id="A0A6L3ZCR8"/>
<keyword evidence="1 2" id="KW-0732">Signal</keyword>
<dbReference type="InterPro" id="IPR013783">
    <property type="entry name" value="Ig-like_fold"/>
</dbReference>
<name>A0A6L3ZCR8_9FLAO</name>
<comment type="caution">
    <text evidence="4">The sequence shown here is derived from an EMBL/GenBank/DDBJ whole genome shotgun (WGS) entry which is preliminary data.</text>
</comment>
<dbReference type="OrthoDB" id="3179827at2"/>
<dbReference type="InterPro" id="IPR026444">
    <property type="entry name" value="Secre_tail"/>
</dbReference>
<evidence type="ECO:0000256" key="2">
    <source>
        <dbReference type="SAM" id="SignalP"/>
    </source>
</evidence>
<dbReference type="Pfam" id="PF18911">
    <property type="entry name" value="PKD_4"/>
    <property type="match status" value="1"/>
</dbReference>
<accession>A0A6L3ZCR8</accession>